<feature type="region of interest" description="Disordered" evidence="1">
    <location>
        <begin position="69"/>
        <end position="93"/>
    </location>
</feature>
<evidence type="ECO:0000256" key="1">
    <source>
        <dbReference type="SAM" id="MobiDB-lite"/>
    </source>
</evidence>
<dbReference type="GeneID" id="66076083"/>
<dbReference type="KEGG" id="more:E1B28_007007"/>
<evidence type="ECO:0000313" key="3">
    <source>
        <dbReference type="Proteomes" id="UP001049176"/>
    </source>
</evidence>
<feature type="region of interest" description="Disordered" evidence="1">
    <location>
        <begin position="1"/>
        <end position="48"/>
    </location>
</feature>
<dbReference type="EMBL" id="CM032184">
    <property type="protein sequence ID" value="KAG7093327.1"/>
    <property type="molecule type" value="Genomic_DNA"/>
</dbReference>
<protein>
    <submittedName>
        <fullName evidence="2">Uncharacterized protein</fullName>
    </submittedName>
</protein>
<reference evidence="2" key="1">
    <citation type="journal article" date="2021" name="Genome Biol. Evol.">
        <title>The assembled and annotated genome of the fairy-ring fungus Marasmius oreades.</title>
        <authorList>
            <person name="Hiltunen M."/>
            <person name="Ament-Velasquez S.L."/>
            <person name="Johannesson H."/>
        </authorList>
    </citation>
    <scope>NUCLEOTIDE SEQUENCE</scope>
    <source>
        <strain evidence="2">03SP1</strain>
    </source>
</reference>
<dbReference type="OrthoDB" id="661148at2759"/>
<organism evidence="2 3">
    <name type="scientific">Marasmius oreades</name>
    <name type="common">fairy-ring Marasmius</name>
    <dbReference type="NCBI Taxonomy" id="181124"/>
    <lineage>
        <taxon>Eukaryota</taxon>
        <taxon>Fungi</taxon>
        <taxon>Dikarya</taxon>
        <taxon>Basidiomycota</taxon>
        <taxon>Agaricomycotina</taxon>
        <taxon>Agaricomycetes</taxon>
        <taxon>Agaricomycetidae</taxon>
        <taxon>Agaricales</taxon>
        <taxon>Marasmiineae</taxon>
        <taxon>Marasmiaceae</taxon>
        <taxon>Marasmius</taxon>
    </lineage>
</organism>
<dbReference type="Proteomes" id="UP001049176">
    <property type="component" value="Chromosome 4"/>
</dbReference>
<feature type="compositionally biased region" description="Basic and acidic residues" evidence="1">
    <location>
        <begin position="1"/>
        <end position="30"/>
    </location>
</feature>
<accession>A0A9P7S0Y0</accession>
<dbReference type="AlphaFoldDB" id="A0A9P7S0Y0"/>
<gene>
    <name evidence="2" type="ORF">E1B28_007007</name>
</gene>
<evidence type="ECO:0000313" key="2">
    <source>
        <dbReference type="EMBL" id="KAG7093327.1"/>
    </source>
</evidence>
<keyword evidence="3" id="KW-1185">Reference proteome</keyword>
<dbReference type="RefSeq" id="XP_043009797.1">
    <property type="nucleotide sequence ID" value="XM_043151717.1"/>
</dbReference>
<sequence>MEGKVKDGTTTDTEAKKNQDRGEGEGEIKKQTVTTVHNQDGDGTVTTTTTTTVIEKVVETTKEVVGIVGVGGEGDDAPSCSSTADDDRGEGADLREVTGLPVTISEDDSIFLGLKVYTKKEAPVEISGQLRHEMEVSLHWALMVK</sequence>
<comment type="caution">
    <text evidence="2">The sequence shown here is derived from an EMBL/GenBank/DDBJ whole genome shotgun (WGS) entry which is preliminary data.</text>
</comment>
<proteinExistence type="predicted"/>
<name>A0A9P7S0Y0_9AGAR</name>